<gene>
    <name evidence="5" type="ORF">GCM10011499_06090</name>
</gene>
<evidence type="ECO:0000259" key="4">
    <source>
        <dbReference type="PROSITE" id="PS50949"/>
    </source>
</evidence>
<dbReference type="RefSeq" id="WP_244640596.1">
    <property type="nucleotide sequence ID" value="NZ_BMKB01000001.1"/>
</dbReference>
<dbReference type="GO" id="GO:0003677">
    <property type="term" value="F:DNA binding"/>
    <property type="evidence" value="ECO:0007669"/>
    <property type="project" value="UniProtKB-KW"/>
</dbReference>
<keyword evidence="2" id="KW-0238">DNA-binding</keyword>
<dbReference type="SMART" id="SM00345">
    <property type="entry name" value="HTH_GNTR"/>
    <property type="match status" value="1"/>
</dbReference>
<evidence type="ECO:0000313" key="6">
    <source>
        <dbReference type="Proteomes" id="UP000596977"/>
    </source>
</evidence>
<dbReference type="GO" id="GO:0045892">
    <property type="term" value="P:negative regulation of DNA-templated transcription"/>
    <property type="evidence" value="ECO:0007669"/>
    <property type="project" value="TreeGrafter"/>
</dbReference>
<dbReference type="PROSITE" id="PS50949">
    <property type="entry name" value="HTH_GNTR"/>
    <property type="match status" value="1"/>
</dbReference>
<accession>A0A916R6K1</accession>
<name>A0A916R6K1_9HYPH</name>
<dbReference type="AlphaFoldDB" id="A0A916R6K1"/>
<keyword evidence="6" id="KW-1185">Reference proteome</keyword>
<proteinExistence type="predicted"/>
<evidence type="ECO:0000256" key="1">
    <source>
        <dbReference type="ARBA" id="ARBA00023015"/>
    </source>
</evidence>
<evidence type="ECO:0000256" key="2">
    <source>
        <dbReference type="ARBA" id="ARBA00023125"/>
    </source>
</evidence>
<dbReference type="InterPro" id="IPR028978">
    <property type="entry name" value="Chorismate_lyase_/UTRA_dom_sf"/>
</dbReference>
<keyword evidence="3" id="KW-0804">Transcription</keyword>
<dbReference type="SUPFAM" id="SSF46785">
    <property type="entry name" value="Winged helix' DNA-binding domain"/>
    <property type="match status" value="1"/>
</dbReference>
<dbReference type="PRINTS" id="PR00035">
    <property type="entry name" value="HTHGNTR"/>
</dbReference>
<dbReference type="InterPro" id="IPR036390">
    <property type="entry name" value="WH_DNA-bd_sf"/>
</dbReference>
<dbReference type="SUPFAM" id="SSF64288">
    <property type="entry name" value="Chorismate lyase-like"/>
    <property type="match status" value="1"/>
</dbReference>
<dbReference type="SMART" id="SM00866">
    <property type="entry name" value="UTRA"/>
    <property type="match status" value="1"/>
</dbReference>
<dbReference type="Gene3D" id="1.10.10.10">
    <property type="entry name" value="Winged helix-like DNA-binding domain superfamily/Winged helix DNA-binding domain"/>
    <property type="match status" value="1"/>
</dbReference>
<dbReference type="PANTHER" id="PTHR44846:SF1">
    <property type="entry name" value="MANNOSYL-D-GLYCERATE TRANSPORT_METABOLISM SYSTEM REPRESSOR MNGR-RELATED"/>
    <property type="match status" value="1"/>
</dbReference>
<dbReference type="EMBL" id="BMKB01000001">
    <property type="protein sequence ID" value="GGA39412.1"/>
    <property type="molecule type" value="Genomic_DNA"/>
</dbReference>
<dbReference type="GO" id="GO:0003700">
    <property type="term" value="F:DNA-binding transcription factor activity"/>
    <property type="evidence" value="ECO:0007669"/>
    <property type="project" value="InterPro"/>
</dbReference>
<evidence type="ECO:0000313" key="5">
    <source>
        <dbReference type="EMBL" id="GGA39412.1"/>
    </source>
</evidence>
<dbReference type="CDD" id="cd07377">
    <property type="entry name" value="WHTH_GntR"/>
    <property type="match status" value="1"/>
</dbReference>
<sequence>MSEKFDAILSSANLPQSGGLLYLRLRNLIAQSIDEGFLAPGDGLPSERDIAQMTGLSRVTVRKALGQLVSEGVLFQRHGSGTFVTQQVERFEQSLSTLTSFSEDMARRDMELRSQWLDRGIYAPAPEEMVILGLAGDEKVARVGRLRIANGVPLAVERAAIAASILPDPQSITHSLYAKLNETGHRPVRALQRIAAVNLDQKNAALLGVAPGSASLRIERTAYLASGRVVEFTRSIYRGDAYDFVAELRDAKS</sequence>
<dbReference type="Pfam" id="PF00392">
    <property type="entry name" value="GntR"/>
    <property type="match status" value="1"/>
</dbReference>
<dbReference type="InterPro" id="IPR011663">
    <property type="entry name" value="UTRA"/>
</dbReference>
<organism evidence="5 6">
    <name type="scientific">Pelagibacterium lentulum</name>
    <dbReference type="NCBI Taxonomy" id="2029865"/>
    <lineage>
        <taxon>Bacteria</taxon>
        <taxon>Pseudomonadati</taxon>
        <taxon>Pseudomonadota</taxon>
        <taxon>Alphaproteobacteria</taxon>
        <taxon>Hyphomicrobiales</taxon>
        <taxon>Devosiaceae</taxon>
        <taxon>Pelagibacterium</taxon>
    </lineage>
</organism>
<dbReference type="InterPro" id="IPR036388">
    <property type="entry name" value="WH-like_DNA-bd_sf"/>
</dbReference>
<evidence type="ECO:0000256" key="3">
    <source>
        <dbReference type="ARBA" id="ARBA00023163"/>
    </source>
</evidence>
<dbReference type="InterPro" id="IPR000524">
    <property type="entry name" value="Tscrpt_reg_HTH_GntR"/>
</dbReference>
<reference evidence="5 6" key="1">
    <citation type="journal article" date="2014" name="Int. J. Syst. Evol. Microbiol.">
        <title>Complete genome sequence of Corynebacterium casei LMG S-19264T (=DSM 44701T), isolated from a smear-ripened cheese.</title>
        <authorList>
            <consortium name="US DOE Joint Genome Institute (JGI-PGF)"/>
            <person name="Walter F."/>
            <person name="Albersmeier A."/>
            <person name="Kalinowski J."/>
            <person name="Ruckert C."/>
        </authorList>
    </citation>
    <scope>NUCLEOTIDE SEQUENCE [LARGE SCALE GENOMIC DNA]</scope>
    <source>
        <strain evidence="5 6">CGMCC 1.15896</strain>
    </source>
</reference>
<protein>
    <submittedName>
        <fullName evidence="5">GntR family transcriptional regulator</fullName>
    </submittedName>
</protein>
<keyword evidence="1" id="KW-0805">Transcription regulation</keyword>
<dbReference type="PANTHER" id="PTHR44846">
    <property type="entry name" value="MANNOSYL-D-GLYCERATE TRANSPORT/METABOLISM SYSTEM REPRESSOR MNGR-RELATED"/>
    <property type="match status" value="1"/>
</dbReference>
<dbReference type="Pfam" id="PF07702">
    <property type="entry name" value="UTRA"/>
    <property type="match status" value="1"/>
</dbReference>
<dbReference type="Proteomes" id="UP000596977">
    <property type="component" value="Unassembled WGS sequence"/>
</dbReference>
<comment type="caution">
    <text evidence="5">The sequence shown here is derived from an EMBL/GenBank/DDBJ whole genome shotgun (WGS) entry which is preliminary data.</text>
</comment>
<feature type="domain" description="HTH gntR-type" evidence="4">
    <location>
        <begin position="19"/>
        <end position="87"/>
    </location>
</feature>
<dbReference type="Gene3D" id="3.40.1410.10">
    <property type="entry name" value="Chorismate lyase-like"/>
    <property type="match status" value="1"/>
</dbReference>
<dbReference type="InterPro" id="IPR050679">
    <property type="entry name" value="Bact_HTH_transcr_reg"/>
</dbReference>